<feature type="compositionally biased region" description="Acidic residues" evidence="2">
    <location>
        <begin position="310"/>
        <end position="326"/>
    </location>
</feature>
<feature type="compositionally biased region" description="Basic and acidic residues" evidence="2">
    <location>
        <begin position="277"/>
        <end position="287"/>
    </location>
</feature>
<dbReference type="SMART" id="SM00652">
    <property type="entry name" value="eIF1a"/>
    <property type="match status" value="1"/>
</dbReference>
<feature type="compositionally biased region" description="Basic and acidic residues" evidence="2">
    <location>
        <begin position="254"/>
        <end position="268"/>
    </location>
</feature>
<dbReference type="InterPro" id="IPR001253">
    <property type="entry name" value="TIF_eIF-1A"/>
</dbReference>
<dbReference type="AlphaFoldDB" id="A0A9K3PDH3"/>
<dbReference type="Proteomes" id="UP000693970">
    <property type="component" value="Unassembled WGS sequence"/>
</dbReference>
<evidence type="ECO:0000313" key="3">
    <source>
        <dbReference type="EMBL" id="KAG7337161.1"/>
    </source>
</evidence>
<feature type="compositionally biased region" description="Basic and acidic residues" evidence="2">
    <location>
        <begin position="98"/>
        <end position="107"/>
    </location>
</feature>
<evidence type="ECO:0000313" key="5">
    <source>
        <dbReference type="Proteomes" id="UP000693970"/>
    </source>
</evidence>
<keyword evidence="1" id="KW-0694">RNA-binding</keyword>
<dbReference type="EMBL" id="JAGRRH010000093">
    <property type="protein sequence ID" value="KAG7337161.1"/>
    <property type="molecule type" value="Genomic_DNA"/>
</dbReference>
<keyword evidence="5" id="KW-1185">Reference proteome</keyword>
<dbReference type="GO" id="GO:0003723">
    <property type="term" value="F:RNA binding"/>
    <property type="evidence" value="ECO:0007669"/>
    <property type="project" value="UniProtKB-KW"/>
</dbReference>
<feature type="region of interest" description="Disordered" evidence="2">
    <location>
        <begin position="98"/>
        <end position="119"/>
    </location>
</feature>
<keyword evidence="4" id="KW-0648">Protein biosynthesis</keyword>
<reference evidence="4" key="1">
    <citation type="journal article" date="2021" name="Sci. Rep.">
        <title>Diploid genomic architecture of Nitzschia inconspicua, an elite biomass production diatom.</title>
        <authorList>
            <person name="Oliver A."/>
            <person name="Podell S."/>
            <person name="Pinowska A."/>
            <person name="Traller J.C."/>
            <person name="Smith S.R."/>
            <person name="McClure R."/>
            <person name="Beliaev A."/>
            <person name="Bohutskyi P."/>
            <person name="Hill E.A."/>
            <person name="Rabines A."/>
            <person name="Zheng H."/>
            <person name="Allen L.Z."/>
            <person name="Kuo A."/>
            <person name="Grigoriev I.V."/>
            <person name="Allen A.E."/>
            <person name="Hazlebeck D."/>
            <person name="Allen E.E."/>
        </authorList>
    </citation>
    <scope>NUCLEOTIDE SEQUENCE</scope>
    <source>
        <strain evidence="4">Hildebrandi</strain>
    </source>
</reference>
<dbReference type="GO" id="GO:0005634">
    <property type="term" value="C:nucleus"/>
    <property type="evidence" value="ECO:0007669"/>
    <property type="project" value="TreeGrafter"/>
</dbReference>
<dbReference type="InterPro" id="IPR039294">
    <property type="entry name" value="EIF1AD"/>
</dbReference>
<dbReference type="PANTHER" id="PTHR21641:SF0">
    <property type="entry name" value="RNA-BINDING PROTEIN EIF1AD-RELATED"/>
    <property type="match status" value="1"/>
</dbReference>
<dbReference type="GO" id="GO:0003743">
    <property type="term" value="F:translation initiation factor activity"/>
    <property type="evidence" value="ECO:0007669"/>
    <property type="project" value="UniProtKB-KW"/>
</dbReference>
<name>A0A9K3PDH3_9STRA</name>
<dbReference type="OrthoDB" id="1738325at2759"/>
<dbReference type="EMBL" id="JAGRRH010000023">
    <property type="protein sequence ID" value="KAG7343662.1"/>
    <property type="molecule type" value="Genomic_DNA"/>
</dbReference>
<evidence type="ECO:0000256" key="1">
    <source>
        <dbReference type="ARBA" id="ARBA00022884"/>
    </source>
</evidence>
<sequence length="326" mass="36544">MAGLGRRTHYRKHLTDSVLWDTPEPRSDECIAKIVNTRGGNQFDVLLPISHNNNNNNNNVTQRPAPQLALLPTKFHKLVWVKRNDFVIVQIGMESTEERKDTVKAGHSDNAGINTDQNSNDSLVDIQENEASCVTSTATIERDTNYTPLSLSPTPETITAGTIGTNVDTNNADPSLGNGVRYMISHILYKDQIKHLKSKGLWPEDDPEFSDFNTPATATTVSTTATTKANGLDDGIVYNTNHYYNDNDDTIDNGNREEQGSEIDHDNDYYDDDNDDDHNNETDHYNSTDDMLLFVNTNRLARVEIQDSSTDSEDEDSKSEEEQEED</sequence>
<organism evidence="4 5">
    <name type="scientific">Nitzschia inconspicua</name>
    <dbReference type="NCBI Taxonomy" id="303405"/>
    <lineage>
        <taxon>Eukaryota</taxon>
        <taxon>Sar</taxon>
        <taxon>Stramenopiles</taxon>
        <taxon>Ochrophyta</taxon>
        <taxon>Bacillariophyta</taxon>
        <taxon>Bacillariophyceae</taxon>
        <taxon>Bacillariophycidae</taxon>
        <taxon>Bacillariales</taxon>
        <taxon>Bacillariaceae</taxon>
        <taxon>Nitzschia</taxon>
    </lineage>
</organism>
<comment type="caution">
    <text evidence="4">The sequence shown here is derived from an EMBL/GenBank/DDBJ whole genome shotgun (WGS) entry which is preliminary data.</text>
</comment>
<feature type="region of interest" description="Disordered" evidence="2">
    <location>
        <begin position="244"/>
        <end position="289"/>
    </location>
</feature>
<accession>A0A9K3PDH3</accession>
<keyword evidence="4" id="KW-0396">Initiation factor</keyword>
<proteinExistence type="predicted"/>
<protein>
    <submittedName>
        <fullName evidence="4">Translation initiation factor 1A / IF-1</fullName>
    </submittedName>
</protein>
<feature type="region of interest" description="Disordered" evidence="2">
    <location>
        <begin position="303"/>
        <end position="326"/>
    </location>
</feature>
<gene>
    <name evidence="4" type="ORF">IV203_021670</name>
    <name evidence="3" type="ORF">IV203_022776</name>
</gene>
<reference evidence="4" key="2">
    <citation type="submission" date="2021-04" db="EMBL/GenBank/DDBJ databases">
        <authorList>
            <person name="Podell S."/>
        </authorList>
    </citation>
    <scope>NUCLEOTIDE SEQUENCE</scope>
    <source>
        <strain evidence="4">Hildebrandi</strain>
    </source>
</reference>
<evidence type="ECO:0000313" key="4">
    <source>
        <dbReference type="EMBL" id="KAG7343662.1"/>
    </source>
</evidence>
<evidence type="ECO:0000256" key="2">
    <source>
        <dbReference type="SAM" id="MobiDB-lite"/>
    </source>
</evidence>
<dbReference type="PANTHER" id="PTHR21641">
    <property type="entry name" value="TRANSLATION INITIATION FACTOR-RELATED"/>
    <property type="match status" value="1"/>
</dbReference>